<keyword evidence="2" id="KW-1185">Reference proteome</keyword>
<dbReference type="RefSeq" id="WP_154520181.1">
    <property type="nucleotide sequence ID" value="NZ_VUMT01000030.1"/>
</dbReference>
<organism evidence="1 2">
    <name type="scientific">Velocimicrobium porci</name>
    <dbReference type="NCBI Taxonomy" id="2606634"/>
    <lineage>
        <taxon>Bacteria</taxon>
        <taxon>Bacillati</taxon>
        <taxon>Bacillota</taxon>
        <taxon>Clostridia</taxon>
        <taxon>Lachnospirales</taxon>
        <taxon>Lachnospiraceae</taxon>
        <taxon>Velocimicrobium</taxon>
    </lineage>
</organism>
<accession>A0A6L5Y0Y5</accession>
<evidence type="ECO:0000313" key="1">
    <source>
        <dbReference type="EMBL" id="MSS64796.1"/>
    </source>
</evidence>
<dbReference type="AlphaFoldDB" id="A0A6L5Y0Y5"/>
<evidence type="ECO:0000313" key="2">
    <source>
        <dbReference type="Proteomes" id="UP000482209"/>
    </source>
</evidence>
<protein>
    <recommendedName>
        <fullName evidence="3">Methyl-accepting chemotaxis protein</fullName>
    </recommendedName>
</protein>
<reference evidence="1 2" key="1">
    <citation type="submission" date="2019-08" db="EMBL/GenBank/DDBJ databases">
        <title>In-depth cultivation of the pig gut microbiome towards novel bacterial diversity and tailored functional studies.</title>
        <authorList>
            <person name="Wylensek D."/>
            <person name="Hitch T.C.A."/>
            <person name="Clavel T."/>
        </authorList>
    </citation>
    <scope>NUCLEOTIDE SEQUENCE [LARGE SCALE GENOMIC DNA]</scope>
    <source>
        <strain evidence="1 2">WCA-693-APC-MOT-I</strain>
    </source>
</reference>
<dbReference type="EMBL" id="VUMT01000030">
    <property type="protein sequence ID" value="MSS64796.1"/>
    <property type="molecule type" value="Genomic_DNA"/>
</dbReference>
<comment type="caution">
    <text evidence="1">The sequence shown here is derived from an EMBL/GenBank/DDBJ whole genome shotgun (WGS) entry which is preliminary data.</text>
</comment>
<gene>
    <name evidence="1" type="ORF">FYJ58_13115</name>
</gene>
<name>A0A6L5Y0Y5_9FIRM</name>
<sequence length="77" mass="8436">MIISDIAEASEIFGGTVQNIQAQIREVSNVPDAQNIRSQDILDKARQTEETAESMNSIVSKNRENANEISGIVGRFS</sequence>
<dbReference type="Proteomes" id="UP000482209">
    <property type="component" value="Unassembled WGS sequence"/>
</dbReference>
<proteinExistence type="predicted"/>
<evidence type="ECO:0008006" key="3">
    <source>
        <dbReference type="Google" id="ProtNLM"/>
    </source>
</evidence>